<keyword evidence="3" id="KW-1185">Reference proteome</keyword>
<evidence type="ECO:0000256" key="1">
    <source>
        <dbReference type="SAM" id="MobiDB-lite"/>
    </source>
</evidence>
<accession>A0A7I8KYQ3</accession>
<reference evidence="2" key="1">
    <citation type="submission" date="2020-02" db="EMBL/GenBank/DDBJ databases">
        <authorList>
            <person name="Scholz U."/>
            <person name="Mascher M."/>
            <person name="Fiebig A."/>
        </authorList>
    </citation>
    <scope>NUCLEOTIDE SEQUENCE</scope>
</reference>
<proteinExistence type="predicted"/>
<evidence type="ECO:0000313" key="2">
    <source>
        <dbReference type="EMBL" id="CAA7402466.1"/>
    </source>
</evidence>
<feature type="region of interest" description="Disordered" evidence="1">
    <location>
        <begin position="1"/>
        <end position="23"/>
    </location>
</feature>
<dbReference type="EMBL" id="LR746272">
    <property type="protein sequence ID" value="CAA7402466.1"/>
    <property type="molecule type" value="Genomic_DNA"/>
</dbReference>
<dbReference type="Proteomes" id="UP000663760">
    <property type="component" value="Chromosome 9"/>
</dbReference>
<sequence length="40" mass="3970">MASPATVASHGGHPAATCSPSVAFGRNWSGVGLADLSVFR</sequence>
<evidence type="ECO:0000313" key="3">
    <source>
        <dbReference type="Proteomes" id="UP000663760"/>
    </source>
</evidence>
<organism evidence="2 3">
    <name type="scientific">Spirodela intermedia</name>
    <name type="common">Intermediate duckweed</name>
    <dbReference type="NCBI Taxonomy" id="51605"/>
    <lineage>
        <taxon>Eukaryota</taxon>
        <taxon>Viridiplantae</taxon>
        <taxon>Streptophyta</taxon>
        <taxon>Embryophyta</taxon>
        <taxon>Tracheophyta</taxon>
        <taxon>Spermatophyta</taxon>
        <taxon>Magnoliopsida</taxon>
        <taxon>Liliopsida</taxon>
        <taxon>Araceae</taxon>
        <taxon>Lemnoideae</taxon>
        <taxon>Spirodela</taxon>
    </lineage>
</organism>
<protein>
    <submittedName>
        <fullName evidence="2">Uncharacterized protein</fullName>
    </submittedName>
</protein>
<name>A0A7I8KYQ3_SPIIN</name>
<dbReference type="AlphaFoldDB" id="A0A7I8KYQ3"/>
<gene>
    <name evidence="2" type="ORF">SI8410_09013144</name>
</gene>